<dbReference type="InterPro" id="IPR036955">
    <property type="entry name" value="AP2/ERF_dom_sf"/>
</dbReference>
<keyword evidence="4" id="KW-0804">Transcription</keyword>
<evidence type="ECO:0000313" key="8">
    <source>
        <dbReference type="Proteomes" id="UP001374584"/>
    </source>
</evidence>
<evidence type="ECO:0000313" key="7">
    <source>
        <dbReference type="EMBL" id="KAK7332773.1"/>
    </source>
</evidence>
<dbReference type="GO" id="GO:0005634">
    <property type="term" value="C:nucleus"/>
    <property type="evidence" value="ECO:0007669"/>
    <property type="project" value="UniProtKB-SubCell"/>
</dbReference>
<dbReference type="InterPro" id="IPR016177">
    <property type="entry name" value="DNA-bd_dom_sf"/>
</dbReference>
<gene>
    <name evidence="7" type="ORF">VNO80_29528</name>
</gene>
<reference evidence="7 8" key="1">
    <citation type="submission" date="2024-01" db="EMBL/GenBank/DDBJ databases">
        <title>The genomes of 5 underutilized Papilionoideae crops provide insights into root nodulation and disease resistanc.</title>
        <authorList>
            <person name="Jiang F."/>
        </authorList>
    </citation>
    <scope>NUCLEOTIDE SEQUENCE [LARGE SCALE GENOMIC DNA]</scope>
    <source>
        <strain evidence="7">JINMINGXINNONG_FW02</strain>
        <tissue evidence="7">Leaves</tissue>
    </source>
</reference>
<protein>
    <recommendedName>
        <fullName evidence="6">AP2/ERF domain-containing protein</fullName>
    </recommendedName>
</protein>
<evidence type="ECO:0000256" key="5">
    <source>
        <dbReference type="ARBA" id="ARBA00023242"/>
    </source>
</evidence>
<keyword evidence="5" id="KW-0539">Nucleus</keyword>
<dbReference type="AlphaFoldDB" id="A0AAN9LEK1"/>
<sequence>METILSEQKVVTYMHIKHAILNQTPKVVRISMMDPYATDDEDEGLVNPPRIKKIVNEIRIVEKKPSTTVSLNQLYKEKSEERARRKLRGVRQRPWGRWAAEIRDPVKRTRVWLGTFDTAEEAAMVYDKAAINLRGCNALTNFIMPPTREDIHRDAISFEYGYDEAHDSVTGLVENVSDSSEESHLPSPTSVLGLEHEKLELEEVFKTDGLVIEDPTFEETFLDSQDFNFENHFITETNAKQFDDNLSDISHFLNENFQSCNWDIDSYFNNLSPCSRSKVLE</sequence>
<comment type="subcellular location">
    <subcellularLocation>
        <location evidence="1">Nucleus</location>
    </subcellularLocation>
</comment>
<dbReference type="SUPFAM" id="SSF54171">
    <property type="entry name" value="DNA-binding domain"/>
    <property type="match status" value="1"/>
</dbReference>
<dbReference type="EMBL" id="JAYMYR010000011">
    <property type="protein sequence ID" value="KAK7332773.1"/>
    <property type="molecule type" value="Genomic_DNA"/>
</dbReference>
<organism evidence="7 8">
    <name type="scientific">Phaseolus coccineus</name>
    <name type="common">Scarlet runner bean</name>
    <name type="synonym">Phaseolus multiflorus</name>
    <dbReference type="NCBI Taxonomy" id="3886"/>
    <lineage>
        <taxon>Eukaryota</taxon>
        <taxon>Viridiplantae</taxon>
        <taxon>Streptophyta</taxon>
        <taxon>Embryophyta</taxon>
        <taxon>Tracheophyta</taxon>
        <taxon>Spermatophyta</taxon>
        <taxon>Magnoliopsida</taxon>
        <taxon>eudicotyledons</taxon>
        <taxon>Gunneridae</taxon>
        <taxon>Pentapetalae</taxon>
        <taxon>rosids</taxon>
        <taxon>fabids</taxon>
        <taxon>Fabales</taxon>
        <taxon>Fabaceae</taxon>
        <taxon>Papilionoideae</taxon>
        <taxon>50 kb inversion clade</taxon>
        <taxon>NPAAA clade</taxon>
        <taxon>indigoferoid/millettioid clade</taxon>
        <taxon>Phaseoleae</taxon>
        <taxon>Phaseolus</taxon>
    </lineage>
</organism>
<evidence type="ECO:0000256" key="3">
    <source>
        <dbReference type="ARBA" id="ARBA00023125"/>
    </source>
</evidence>
<dbReference type="CDD" id="cd00018">
    <property type="entry name" value="AP2"/>
    <property type="match status" value="1"/>
</dbReference>
<dbReference type="Pfam" id="PF00847">
    <property type="entry name" value="AP2"/>
    <property type="match status" value="1"/>
</dbReference>
<proteinExistence type="predicted"/>
<keyword evidence="2" id="KW-0805">Transcription regulation</keyword>
<dbReference type="GO" id="GO:0003677">
    <property type="term" value="F:DNA binding"/>
    <property type="evidence" value="ECO:0007669"/>
    <property type="project" value="UniProtKB-KW"/>
</dbReference>
<keyword evidence="3" id="KW-0238">DNA-binding</keyword>
<evidence type="ECO:0000256" key="1">
    <source>
        <dbReference type="ARBA" id="ARBA00004123"/>
    </source>
</evidence>
<dbReference type="PROSITE" id="PS51032">
    <property type="entry name" value="AP2_ERF"/>
    <property type="match status" value="1"/>
</dbReference>
<dbReference type="InterPro" id="IPR050913">
    <property type="entry name" value="AP2/ERF_ERF"/>
</dbReference>
<dbReference type="SMART" id="SM00380">
    <property type="entry name" value="AP2"/>
    <property type="match status" value="1"/>
</dbReference>
<comment type="caution">
    <text evidence="7">The sequence shown here is derived from an EMBL/GenBank/DDBJ whole genome shotgun (WGS) entry which is preliminary data.</text>
</comment>
<keyword evidence="8" id="KW-1185">Reference proteome</keyword>
<dbReference type="FunFam" id="3.30.730.10:FF:000001">
    <property type="entry name" value="Ethylene-responsive transcription factor 2"/>
    <property type="match status" value="1"/>
</dbReference>
<evidence type="ECO:0000259" key="6">
    <source>
        <dbReference type="PROSITE" id="PS51032"/>
    </source>
</evidence>
<dbReference type="PANTHER" id="PTHR31194">
    <property type="entry name" value="SHN SHINE , DNA BINDING / TRANSCRIPTION FACTOR"/>
    <property type="match status" value="1"/>
</dbReference>
<dbReference type="Proteomes" id="UP001374584">
    <property type="component" value="Unassembled WGS sequence"/>
</dbReference>
<dbReference type="GO" id="GO:0003700">
    <property type="term" value="F:DNA-binding transcription factor activity"/>
    <property type="evidence" value="ECO:0007669"/>
    <property type="project" value="InterPro"/>
</dbReference>
<evidence type="ECO:0000256" key="2">
    <source>
        <dbReference type="ARBA" id="ARBA00023015"/>
    </source>
</evidence>
<evidence type="ECO:0000256" key="4">
    <source>
        <dbReference type="ARBA" id="ARBA00023163"/>
    </source>
</evidence>
<accession>A0AAN9LEK1</accession>
<feature type="domain" description="AP2/ERF" evidence="6">
    <location>
        <begin position="86"/>
        <end position="143"/>
    </location>
</feature>
<name>A0AAN9LEK1_PHACN</name>
<dbReference type="InterPro" id="IPR001471">
    <property type="entry name" value="AP2/ERF_dom"/>
</dbReference>
<dbReference type="PRINTS" id="PR00367">
    <property type="entry name" value="ETHRSPELEMNT"/>
</dbReference>
<dbReference type="Gene3D" id="3.30.730.10">
    <property type="entry name" value="AP2/ERF domain"/>
    <property type="match status" value="1"/>
</dbReference>
<dbReference type="PANTHER" id="PTHR31194:SF218">
    <property type="entry name" value="AP2_ERF DOMAIN-CONTAINING PROTEIN"/>
    <property type="match status" value="1"/>
</dbReference>